<dbReference type="GO" id="GO:0009451">
    <property type="term" value="P:RNA modification"/>
    <property type="evidence" value="ECO:0007669"/>
    <property type="project" value="InterPro"/>
</dbReference>
<dbReference type="Pfam" id="PF13041">
    <property type="entry name" value="PPR_2"/>
    <property type="match status" value="3"/>
</dbReference>
<name>A0A2Z7CS06_9LAMI</name>
<dbReference type="NCBIfam" id="TIGR00756">
    <property type="entry name" value="PPR"/>
    <property type="match status" value="5"/>
</dbReference>
<gene>
    <name evidence="5" type="ORF">F511_23034</name>
</gene>
<dbReference type="EMBL" id="KQ995283">
    <property type="protein sequence ID" value="KZV47454.1"/>
    <property type="molecule type" value="Genomic_DNA"/>
</dbReference>
<feature type="repeat" description="PPR" evidence="3">
    <location>
        <begin position="296"/>
        <end position="330"/>
    </location>
</feature>
<dbReference type="InterPro" id="IPR046848">
    <property type="entry name" value="E_motif"/>
</dbReference>
<protein>
    <submittedName>
        <fullName evidence="5">Pentatricopeptide repeat-containing protein mitochondrial</fullName>
    </submittedName>
</protein>
<dbReference type="Gene3D" id="1.25.40.10">
    <property type="entry name" value="Tetratricopeptide repeat domain"/>
    <property type="match status" value="5"/>
</dbReference>
<dbReference type="Proteomes" id="UP000250235">
    <property type="component" value="Unassembled WGS sequence"/>
</dbReference>
<feature type="repeat" description="PPR" evidence="3">
    <location>
        <begin position="529"/>
        <end position="563"/>
    </location>
</feature>
<accession>A0A2Z7CS06</accession>
<dbReference type="Pfam" id="PF01535">
    <property type="entry name" value="PPR"/>
    <property type="match status" value="6"/>
</dbReference>
<evidence type="ECO:0000259" key="4">
    <source>
        <dbReference type="Pfam" id="PF14432"/>
    </source>
</evidence>
<dbReference type="AlphaFoldDB" id="A0A2Z7CS06"/>
<keyword evidence="6" id="KW-1185">Reference proteome</keyword>
<dbReference type="FunFam" id="1.25.40.10:FF:000073">
    <property type="entry name" value="Pentatricopeptide repeat-containing protein chloroplastic"/>
    <property type="match status" value="1"/>
</dbReference>
<dbReference type="GO" id="GO:0008270">
    <property type="term" value="F:zinc ion binding"/>
    <property type="evidence" value="ECO:0007669"/>
    <property type="project" value="InterPro"/>
</dbReference>
<feature type="domain" description="DYW" evidence="4">
    <location>
        <begin position="744"/>
        <end position="836"/>
    </location>
</feature>
<organism evidence="5 6">
    <name type="scientific">Dorcoceras hygrometricum</name>
    <dbReference type="NCBI Taxonomy" id="472368"/>
    <lineage>
        <taxon>Eukaryota</taxon>
        <taxon>Viridiplantae</taxon>
        <taxon>Streptophyta</taxon>
        <taxon>Embryophyta</taxon>
        <taxon>Tracheophyta</taxon>
        <taxon>Spermatophyta</taxon>
        <taxon>Magnoliopsida</taxon>
        <taxon>eudicotyledons</taxon>
        <taxon>Gunneridae</taxon>
        <taxon>Pentapetalae</taxon>
        <taxon>asterids</taxon>
        <taxon>lamiids</taxon>
        <taxon>Lamiales</taxon>
        <taxon>Gesneriaceae</taxon>
        <taxon>Didymocarpoideae</taxon>
        <taxon>Trichosporeae</taxon>
        <taxon>Loxocarpinae</taxon>
        <taxon>Dorcoceras</taxon>
    </lineage>
</organism>
<dbReference type="PANTHER" id="PTHR47926">
    <property type="entry name" value="PENTATRICOPEPTIDE REPEAT-CONTAINING PROTEIN"/>
    <property type="match status" value="1"/>
</dbReference>
<dbReference type="InterPro" id="IPR032867">
    <property type="entry name" value="DYW_dom"/>
</dbReference>
<dbReference type="PANTHER" id="PTHR47926:SF520">
    <property type="entry name" value="DYW DOMAIN-CONTAINING PROTEIN"/>
    <property type="match status" value="1"/>
</dbReference>
<dbReference type="InterPro" id="IPR046960">
    <property type="entry name" value="PPR_At4g14850-like_plant"/>
</dbReference>
<evidence type="ECO:0000256" key="1">
    <source>
        <dbReference type="ARBA" id="ARBA00006643"/>
    </source>
</evidence>
<dbReference type="GO" id="GO:0003723">
    <property type="term" value="F:RNA binding"/>
    <property type="evidence" value="ECO:0007669"/>
    <property type="project" value="InterPro"/>
</dbReference>
<reference evidence="5 6" key="1">
    <citation type="journal article" date="2015" name="Proc. Natl. Acad. Sci. U.S.A.">
        <title>The resurrection genome of Boea hygrometrica: A blueprint for survival of dehydration.</title>
        <authorList>
            <person name="Xiao L."/>
            <person name="Yang G."/>
            <person name="Zhang L."/>
            <person name="Yang X."/>
            <person name="Zhao S."/>
            <person name="Ji Z."/>
            <person name="Zhou Q."/>
            <person name="Hu M."/>
            <person name="Wang Y."/>
            <person name="Chen M."/>
            <person name="Xu Y."/>
            <person name="Jin H."/>
            <person name="Xiao X."/>
            <person name="Hu G."/>
            <person name="Bao F."/>
            <person name="Hu Y."/>
            <person name="Wan P."/>
            <person name="Li L."/>
            <person name="Deng X."/>
            <person name="Kuang T."/>
            <person name="Xiang C."/>
            <person name="Zhu J.K."/>
            <person name="Oliver M.J."/>
            <person name="He Y."/>
        </authorList>
    </citation>
    <scope>NUCLEOTIDE SEQUENCE [LARGE SCALE GENOMIC DNA]</scope>
    <source>
        <strain evidence="6">cv. XS01</strain>
    </source>
</reference>
<dbReference type="Pfam" id="PF14432">
    <property type="entry name" value="DYW_deaminase"/>
    <property type="match status" value="1"/>
</dbReference>
<dbReference type="OrthoDB" id="749581at2759"/>
<evidence type="ECO:0000256" key="2">
    <source>
        <dbReference type="ARBA" id="ARBA00022737"/>
    </source>
</evidence>
<dbReference type="Pfam" id="PF20431">
    <property type="entry name" value="E_motif"/>
    <property type="match status" value="1"/>
</dbReference>
<proteinExistence type="inferred from homology"/>
<dbReference type="FunFam" id="1.25.40.10:FF:000397">
    <property type="entry name" value="Pentatricopeptide repeat-containing protein At2g40720"/>
    <property type="match status" value="1"/>
</dbReference>
<dbReference type="InterPro" id="IPR002885">
    <property type="entry name" value="PPR_rpt"/>
</dbReference>
<dbReference type="FunFam" id="1.25.40.10:FF:000031">
    <property type="entry name" value="Pentatricopeptide repeat-containing protein mitochondrial"/>
    <property type="match status" value="1"/>
</dbReference>
<dbReference type="FunFam" id="1.25.40.10:FF:000366">
    <property type="entry name" value="Pentatricopeptide (PPR) repeat-containing protein"/>
    <property type="match status" value="1"/>
</dbReference>
<evidence type="ECO:0000256" key="3">
    <source>
        <dbReference type="PROSITE-ProRule" id="PRU00708"/>
    </source>
</evidence>
<sequence>MIIRQRCYKELQQCTQFSRKSGDYFIIPCLKFGFASLAALEQHPRSSNKWMSSSLQESESHAYARMLQHCIKNEQPTTGKFLHCEILKRGVCLDLFASNVLLNFYVKNGFLDDGVRLFDEMRNRNMVSFVTLIQGYTSIEEYAKAVELFVRLHKEGHELNTFVFTSVLKLVVSMESPEFGWCIHACVHKLGHDADAFVGTGLIDAYSICGLVGTAKEVFNGILNRDMVSWTGMVACYAENNCFEDALDLFNQMRMDGLQPNNFTFASVIKACLGLEADCVGKSIHGCILKTCYEIDQYVGVSLLDLYAGSGNIEDAQQVFCEIPKDSVVPWSFMISRHSQCDRCEEALALFLQMRNAFIFPNQFTLASVLQACATNGSLGFGKQIHCLVIKNGLNTNVFVSNALMDVYAKCGDMEASMNLFSVFTDKNEVSWNTMIVGCVQLGDGEKAFQMFMNMCEEHVVATEVTYSSLLRACSSLAALVAGTQIHSVAIKTLYDWDGSVSNALIDMYAKCGRIKESRLIFDIMSQRDIVSWNSMISSYSMHGLGAEALKVYKYMLESGFTPNQLTFVGVLSACSNTGLLDQGQNYFTSMQEDHGIEPCMEHYTCMVSLLGRLGHFEKAVKMIDEIPSAPSVMVWRALLGACVAHKNVELGKFAADRVLEMDPQDESSYVLLSNIYATEKRWDHVALVRKNMKKKRIKKEPGLSWIESQGMVHYFAVGDDSHEDIKLIRGMLEWLNVRSTRGGYAPDHGVILLDVEEDEKGRLLWLHSERIALAFALTRMPPGTPIRIIKNLRICADCHAAFKFISSFIHREVIIRDVNRYHHFQDGICSCNDYW</sequence>
<dbReference type="FunFam" id="1.25.40.10:FF:000201">
    <property type="entry name" value="Pentatricopeptide repeat-containing protein mitochondrial"/>
    <property type="match status" value="1"/>
</dbReference>
<dbReference type="InterPro" id="IPR011990">
    <property type="entry name" value="TPR-like_helical_dom_sf"/>
</dbReference>
<evidence type="ECO:0000313" key="5">
    <source>
        <dbReference type="EMBL" id="KZV47454.1"/>
    </source>
</evidence>
<feature type="repeat" description="PPR" evidence="3">
    <location>
        <begin position="428"/>
        <end position="462"/>
    </location>
</feature>
<evidence type="ECO:0000313" key="6">
    <source>
        <dbReference type="Proteomes" id="UP000250235"/>
    </source>
</evidence>
<feature type="repeat" description="PPR" evidence="3">
    <location>
        <begin position="226"/>
        <end position="260"/>
    </location>
</feature>
<dbReference type="PROSITE" id="PS51375">
    <property type="entry name" value="PPR"/>
    <property type="match status" value="5"/>
</dbReference>
<keyword evidence="2" id="KW-0677">Repeat</keyword>
<comment type="similarity">
    <text evidence="1">Belongs to the PPR family. PCMP-H subfamily.</text>
</comment>
<dbReference type="FunFam" id="1.25.40.10:FF:000471">
    <property type="entry name" value="Putative pentatricopeptide repeat-containing protein, mitochondrial"/>
    <property type="match status" value="1"/>
</dbReference>
<feature type="repeat" description="PPR" evidence="3">
    <location>
        <begin position="94"/>
        <end position="128"/>
    </location>
</feature>